<evidence type="ECO:0000313" key="2">
    <source>
        <dbReference type="EMBL" id="KAJ4333963.1"/>
    </source>
</evidence>
<proteinExistence type="predicted"/>
<accession>A0A9W8WV87</accession>
<keyword evidence="3" id="KW-1185">Reference proteome</keyword>
<dbReference type="EMBL" id="JAPEUV010000085">
    <property type="protein sequence ID" value="KAJ4333963.1"/>
    <property type="molecule type" value="Genomic_DNA"/>
</dbReference>
<feature type="region of interest" description="Disordered" evidence="1">
    <location>
        <begin position="94"/>
        <end position="115"/>
    </location>
</feature>
<sequence>MSGTELDEAAERTGDDGVTLRLTLEVQRPHRNAFGFSVPSREDLSPRFLALLPLMKDARKLKMVVWPGFDWWNGPPRVSPLELWRQRKALLKSTSADQTGQNQQQREAGSVSASNTAPKVDAVTVAVGKILAQLPAVEELELSVFIATGDLFRWDLPDVKWEKIQPWLDAPISKTVGKHLRKVTTSLTSVWQWPESDVAGQQPFYVQKEVRDAVARNKWCVERQAGWRAPMFEHLAHLAALELPDTSVNETFERIDA</sequence>
<dbReference type="Proteomes" id="UP001140562">
    <property type="component" value="Unassembled WGS sequence"/>
</dbReference>
<reference evidence="2" key="1">
    <citation type="submission" date="2022-10" db="EMBL/GenBank/DDBJ databases">
        <title>Tapping the CABI collections for fungal endophytes: first genome assemblies for Collariella, Neodidymelliopsis, Ascochyta clinopodiicola, Didymella pomorum, Didymosphaeria variabile, Neocosmospora piperis and Neocucurbitaria cava.</title>
        <authorList>
            <person name="Hill R."/>
        </authorList>
    </citation>
    <scope>NUCLEOTIDE SEQUENCE</scope>
    <source>
        <strain evidence="2">IMI 360193</strain>
    </source>
</reference>
<protein>
    <submittedName>
        <fullName evidence="2">Uncharacterized protein</fullName>
    </submittedName>
</protein>
<gene>
    <name evidence="2" type="ORF">N0V87_007222</name>
</gene>
<evidence type="ECO:0000313" key="3">
    <source>
        <dbReference type="Proteomes" id="UP001140562"/>
    </source>
</evidence>
<name>A0A9W8WV87_9PLEO</name>
<dbReference type="OrthoDB" id="3894566at2759"/>
<evidence type="ECO:0000256" key="1">
    <source>
        <dbReference type="SAM" id="MobiDB-lite"/>
    </source>
</evidence>
<organism evidence="2 3">
    <name type="scientific">Didymella glomerata</name>
    <dbReference type="NCBI Taxonomy" id="749621"/>
    <lineage>
        <taxon>Eukaryota</taxon>
        <taxon>Fungi</taxon>
        <taxon>Dikarya</taxon>
        <taxon>Ascomycota</taxon>
        <taxon>Pezizomycotina</taxon>
        <taxon>Dothideomycetes</taxon>
        <taxon>Pleosporomycetidae</taxon>
        <taxon>Pleosporales</taxon>
        <taxon>Pleosporineae</taxon>
        <taxon>Didymellaceae</taxon>
        <taxon>Didymella</taxon>
    </lineage>
</organism>
<comment type="caution">
    <text evidence="2">The sequence shown here is derived from an EMBL/GenBank/DDBJ whole genome shotgun (WGS) entry which is preliminary data.</text>
</comment>
<dbReference type="AlphaFoldDB" id="A0A9W8WV87"/>